<keyword evidence="9" id="KW-1185">Reference proteome</keyword>
<dbReference type="PANTHER" id="PTHR47983:SF23">
    <property type="entry name" value="PROLINE-RICH RECEPTOR-LIKE PROTEIN KINASE PERK13"/>
    <property type="match status" value="1"/>
</dbReference>
<organism evidence="8 9">
    <name type="scientific">Hibiscus sabdariffa</name>
    <name type="common">roselle</name>
    <dbReference type="NCBI Taxonomy" id="183260"/>
    <lineage>
        <taxon>Eukaryota</taxon>
        <taxon>Viridiplantae</taxon>
        <taxon>Streptophyta</taxon>
        <taxon>Embryophyta</taxon>
        <taxon>Tracheophyta</taxon>
        <taxon>Spermatophyta</taxon>
        <taxon>Magnoliopsida</taxon>
        <taxon>eudicotyledons</taxon>
        <taxon>Gunneridae</taxon>
        <taxon>Pentapetalae</taxon>
        <taxon>rosids</taxon>
        <taxon>malvids</taxon>
        <taxon>Malvales</taxon>
        <taxon>Malvaceae</taxon>
        <taxon>Malvoideae</taxon>
        <taxon>Hibiscus</taxon>
    </lineage>
</organism>
<dbReference type="SMART" id="SM00220">
    <property type="entry name" value="S_TKc"/>
    <property type="match status" value="1"/>
</dbReference>
<dbReference type="Proteomes" id="UP001396334">
    <property type="component" value="Unassembled WGS sequence"/>
</dbReference>
<evidence type="ECO:0000256" key="3">
    <source>
        <dbReference type="ARBA" id="ARBA00022741"/>
    </source>
</evidence>
<evidence type="ECO:0000256" key="5">
    <source>
        <dbReference type="ARBA" id="ARBA00022840"/>
    </source>
</evidence>
<evidence type="ECO:0000313" key="9">
    <source>
        <dbReference type="Proteomes" id="UP001396334"/>
    </source>
</evidence>
<evidence type="ECO:0000256" key="4">
    <source>
        <dbReference type="ARBA" id="ARBA00022777"/>
    </source>
</evidence>
<evidence type="ECO:0000256" key="2">
    <source>
        <dbReference type="ARBA" id="ARBA00022679"/>
    </source>
</evidence>
<keyword evidence="5" id="KW-0067">ATP-binding</keyword>
<dbReference type="PANTHER" id="PTHR47983">
    <property type="entry name" value="PTO-INTERACTING PROTEIN 1-LIKE"/>
    <property type="match status" value="1"/>
</dbReference>
<dbReference type="InterPro" id="IPR000719">
    <property type="entry name" value="Prot_kinase_dom"/>
</dbReference>
<reference evidence="8 9" key="1">
    <citation type="journal article" date="2024" name="G3 (Bethesda)">
        <title>Genome assembly of Hibiscus sabdariffa L. provides insights into metabolisms of medicinal natural products.</title>
        <authorList>
            <person name="Kim T."/>
        </authorList>
    </citation>
    <scope>NUCLEOTIDE SEQUENCE [LARGE SCALE GENOMIC DNA]</scope>
    <source>
        <strain evidence="8">TK-2024</strain>
        <tissue evidence="8">Old leaves</tissue>
    </source>
</reference>
<name>A0ABR2P143_9ROSI</name>
<feature type="region of interest" description="Disordered" evidence="6">
    <location>
        <begin position="197"/>
        <end position="253"/>
    </location>
</feature>
<dbReference type="InterPro" id="IPR011009">
    <property type="entry name" value="Kinase-like_dom_sf"/>
</dbReference>
<feature type="domain" description="Protein kinase" evidence="7">
    <location>
        <begin position="278"/>
        <end position="547"/>
    </location>
</feature>
<evidence type="ECO:0000256" key="1">
    <source>
        <dbReference type="ARBA" id="ARBA00022553"/>
    </source>
</evidence>
<keyword evidence="3" id="KW-0547">Nucleotide-binding</keyword>
<evidence type="ECO:0000313" key="8">
    <source>
        <dbReference type="EMBL" id="KAK8982183.1"/>
    </source>
</evidence>
<evidence type="ECO:0000256" key="6">
    <source>
        <dbReference type="SAM" id="MobiDB-lite"/>
    </source>
</evidence>
<keyword evidence="2" id="KW-0808">Transferase</keyword>
<evidence type="ECO:0000259" key="7">
    <source>
        <dbReference type="PROSITE" id="PS50011"/>
    </source>
</evidence>
<dbReference type="Gene3D" id="3.30.200.20">
    <property type="entry name" value="Phosphorylase Kinase, domain 1"/>
    <property type="match status" value="1"/>
</dbReference>
<dbReference type="SUPFAM" id="SSF56112">
    <property type="entry name" value="Protein kinase-like (PK-like)"/>
    <property type="match status" value="1"/>
</dbReference>
<dbReference type="Gene3D" id="1.10.510.10">
    <property type="entry name" value="Transferase(Phosphotransferase) domain 1"/>
    <property type="match status" value="1"/>
</dbReference>
<dbReference type="InterPro" id="IPR052101">
    <property type="entry name" value="Plant_StressResp_Kinase"/>
</dbReference>
<feature type="compositionally biased region" description="Basic and acidic residues" evidence="6">
    <location>
        <begin position="218"/>
        <end position="239"/>
    </location>
</feature>
<gene>
    <name evidence="8" type="ORF">V6N11_037358</name>
</gene>
<dbReference type="InterPro" id="IPR001245">
    <property type="entry name" value="Ser-Thr/Tyr_kinase_cat_dom"/>
</dbReference>
<comment type="caution">
    <text evidence="8">The sequence shown here is derived from an EMBL/GenBank/DDBJ whole genome shotgun (WGS) entry which is preliminary data.</text>
</comment>
<proteinExistence type="predicted"/>
<sequence length="562" mass="63988">MTTRKRRESVQRVIVVLQGEKVATNKKGVAPLLRASKYASNNTVDEILVLTLLSVGGTGPSSSKGFHGDHRCNYTCEDDPYVRFLRHQVSLKKEDFRRIFRPFYERFKSNGVKFMVKVAAGYQPKDIISEEANNVGATWIILDSSFAKHLTFQLIGIECNVSLVTDEEGSLVEDHWVTEDESSDSLMLMEEVIHNPKSPKLMKGSSSTSQVKPVIRPSTDKEIEKETMSEPLKENENQRQVEPSKTGHNLPCSNISTRASQADFMTEKPQKLSCEVILEMTKRFSTKASNERDKNYSTYIGYFDHQSVLVKKFAPHSTSILEAEMRAASIMNHKNITVISGYHQCESGTILVFPLQQGMALDRYIWGEYSCSEKRDLKFEVRLKIAIAIAQGVRYMHEECPQWPVVHGELQPHNIFIRRDLQPMISGFGNATWLHNEELSLNSKNGCLIDPLDHETMELVKSDVLSFGVLLLRLFCRTSAPEDDKSLIEWARPLMLKRKFFELLEEDSVWSDLHGIYRVMTAATACTRTKPISRPYMTQQSIWHSEPCKMPKPAALLSSRKE</sequence>
<dbReference type="PROSITE" id="PS50011">
    <property type="entry name" value="PROTEIN_KINASE_DOM"/>
    <property type="match status" value="1"/>
</dbReference>
<dbReference type="Pfam" id="PF07714">
    <property type="entry name" value="PK_Tyr_Ser-Thr"/>
    <property type="match status" value="1"/>
</dbReference>
<keyword evidence="1" id="KW-0597">Phosphoprotein</keyword>
<accession>A0ABR2P143</accession>
<protein>
    <recommendedName>
        <fullName evidence="7">Protein kinase domain-containing protein</fullName>
    </recommendedName>
</protein>
<keyword evidence="4" id="KW-0418">Kinase</keyword>
<dbReference type="EMBL" id="JBBPBN010000086">
    <property type="protein sequence ID" value="KAK8982183.1"/>
    <property type="molecule type" value="Genomic_DNA"/>
</dbReference>
<feature type="compositionally biased region" description="Polar residues" evidence="6">
    <location>
        <begin position="240"/>
        <end position="253"/>
    </location>
</feature>